<keyword evidence="2" id="KW-0732">Signal</keyword>
<sequence>MRKKQQNLIGSVVVLALIFSCLFQTVAAQDTIQLKLEQDAYGTLKQGETQTYILKLEERQREDQYLIITAEGTFEGSEPDIYVNIKEQKNLQKSKVICKSYGFALCHVKGNQIDFAQELYVTVKCQTKCGYELVTFLEESTEQINMRLNDITYAIFEDSKGNLKDEKLILNRVVQMKFSSQDLPPQESLENMIIEFELMNPIQSYTTFNVYFNFNERIPTKTYSESWGLNWGSGAGMGVLLKNKQSGLQSEGVYTMTIEAHEGAIIAIRAIGWGEIRYIKPFQLVGGFTLSNARTMKYQLNIDEQVYGDFKGKDLIIGLVPFQGDPNLYADYRSISDLQNVQLENYQWVSDELYDDRITITAKELQKNSTINIAVNSKDNFSLYTMRAYYHLGKTPLSFDYPESGSLIAGELITYSLSLYGNQKANVTLVLKPREGSPGLLMKRCNLDEKEKCVFTKEDKKSAIKSKFNQEQVIQTFYSDPDQCSQYKIEGLQVCYYLIGVLNTDNDKEAKFTLLANNGLTHTILQENEIYHQGAEFGKINYFKLDLEKYTQVTQVSFQLSSVKGQVSMFASFDNIRPTVNNKIKQSFDHSLHLYTEELGDLNKVIYLGIQSDSAFASYDIQAKITQESNFSFYLLEENQPVVVTEDASKVKKIHFKLLLRRPFNKELEVKVMLEPLSGYYDMKIGKTPQQIDLVESSNNVLEFSSKLIQFERYEQPIYGIITPRMTFLNNKIQFKLSYVTSAVSHQTLNLGMINQIKVTQEEQYYKIPIQSNESVFIYKNVLNQFGDQDEVTVIVSYDQANVQPQKGEATSMIVPNFIPQIIPKEDFELSCKRIKEFSVDQNNCFLFVSVSAKKEATLLLYAEINSNAQYIFSDFPNTVAFKPKSEKKLYYPELFNKRFNLFKSSSFNGDELMICAKIFNNTLSRQDWKYPVNCQAGDYDFKFRTQDDENFFYEIQDNNGVCDFDKKECGILIFLKDTSFSFWETTDLITLTLQQSHTTLHPSQSIIDTLPPNGARFYYIELSEVKDQKFIIAATEYIDESLELILYIDREKVFSTNKNLPYILFDKEFRDTLKKTYKFDNNSQFGLEVKSRIKDKNIKYSLLLSVNQENEKSFTNISLGQSQQINLKDNQDYQYFVFKNKVKGQPFKIIQSQQTQGHTQITVALLNKETKDKLPLQSYISQTYENVVEIREKQDQCEKQCTYIIQLRTTERNGASLTLAVQRQIISLLENILQSNELNTSETFVYNFNTLNKSTLSIDLQTGSVYVNITNSNGREIIKDTINKNILHTFDLPELQNTNQQYSVTITALAYSKFNIKFVNENTYPMISFDVPLKESKLSSQQSKIYTIQMQGDKLVNIMISYAYDGKYEEGVKVIEDIYETDDKIPILQNVLSDIYDPVTNLYIRHLQLTTSQGMKKVLMKLKNTQKNDVKKLSIYLSQSFTLLDEGVSTFFYFDGDVQSTFLYGIILPEKERKVYIEINCLKGDLHTVGTYQRDSAINDKFQFTFTPGTRQILDVDVSTGNFYIKIRGLAKHSQGFIKFVSFPSKTQLPTLAFHKPTLDLPTITGLKSLEKWDEYTHVNFSFEPLDCSGYKQDLEDFFIEDIMYSLLISKDKQIIKGTNMKFSQIAGDFNSIEQNLNLYLETNVKVPVLFFSFNESKECINSCQKCQKKEISVPLDNQTFQKHLNDGTPFVIVRASIDWKNKVNGQYYSQNIYYSEAILDQSQILVPIKEIQDQSTHEGIPVFVIALIIIGALVLITLLIFYFKKYKQTAKRLNFELTDVRNVAGISQSQDTYNDPKMKHIPLDEEINE</sequence>
<keyword evidence="1" id="KW-0472">Membrane</keyword>
<reference evidence="4" key="1">
    <citation type="journal article" date="2006" name="PLoS Biol.">
        <title>Macronuclear genome sequence of the ciliate Tetrahymena thermophila, a model eukaryote.</title>
        <authorList>
            <person name="Eisen J.A."/>
            <person name="Coyne R.S."/>
            <person name="Wu M."/>
            <person name="Wu D."/>
            <person name="Thiagarajan M."/>
            <person name="Wortman J.R."/>
            <person name="Badger J.H."/>
            <person name="Ren Q."/>
            <person name="Amedeo P."/>
            <person name="Jones K.M."/>
            <person name="Tallon L.J."/>
            <person name="Delcher A.L."/>
            <person name="Salzberg S.L."/>
            <person name="Silva J.C."/>
            <person name="Haas B.J."/>
            <person name="Majoros W.H."/>
            <person name="Farzad M."/>
            <person name="Carlton J.M."/>
            <person name="Smith R.K. Jr."/>
            <person name="Garg J."/>
            <person name="Pearlman R.E."/>
            <person name="Karrer K.M."/>
            <person name="Sun L."/>
            <person name="Manning G."/>
            <person name="Elde N.C."/>
            <person name="Turkewitz A.P."/>
            <person name="Asai D.J."/>
            <person name="Wilkes D.E."/>
            <person name="Wang Y."/>
            <person name="Cai H."/>
            <person name="Collins K."/>
            <person name="Stewart B.A."/>
            <person name="Lee S.R."/>
            <person name="Wilamowska K."/>
            <person name="Weinberg Z."/>
            <person name="Ruzzo W.L."/>
            <person name="Wloga D."/>
            <person name="Gaertig J."/>
            <person name="Frankel J."/>
            <person name="Tsao C.-C."/>
            <person name="Gorovsky M.A."/>
            <person name="Keeling P.J."/>
            <person name="Waller R.F."/>
            <person name="Patron N.J."/>
            <person name="Cherry J.M."/>
            <person name="Stover N.A."/>
            <person name="Krieger C.J."/>
            <person name="del Toro C."/>
            <person name="Ryder H.F."/>
            <person name="Williamson S.C."/>
            <person name="Barbeau R.A."/>
            <person name="Hamilton E.P."/>
            <person name="Orias E."/>
        </authorList>
    </citation>
    <scope>NUCLEOTIDE SEQUENCE [LARGE SCALE GENOMIC DNA]</scope>
    <source>
        <strain evidence="4">SB210</strain>
    </source>
</reference>
<dbReference type="GeneID" id="7834694"/>
<dbReference type="InParanoid" id="Q24BP1"/>
<dbReference type="HOGENOM" id="CLU_237850_0_0_1"/>
<dbReference type="PROSITE" id="PS51257">
    <property type="entry name" value="PROKAR_LIPOPROTEIN"/>
    <property type="match status" value="1"/>
</dbReference>
<dbReference type="Proteomes" id="UP000009168">
    <property type="component" value="Unassembled WGS sequence"/>
</dbReference>
<dbReference type="EMBL" id="GG662390">
    <property type="protein sequence ID" value="EAS05202.1"/>
    <property type="molecule type" value="Genomic_DNA"/>
</dbReference>
<dbReference type="eggNOG" id="ENOG502R2GW">
    <property type="taxonomic scope" value="Eukaryota"/>
</dbReference>
<gene>
    <name evidence="3" type="ORF">TTHERM_01092400</name>
</gene>
<name>Q24BP1_TETTS</name>
<dbReference type="OMA" id="QHIELTE"/>
<evidence type="ECO:0000256" key="2">
    <source>
        <dbReference type="SAM" id="SignalP"/>
    </source>
</evidence>
<dbReference type="KEGG" id="tet:TTHERM_01092400"/>
<protein>
    <submittedName>
        <fullName evidence="3">Transmembrane protein, putative</fullName>
    </submittedName>
</protein>
<keyword evidence="1 3" id="KW-0812">Transmembrane</keyword>
<evidence type="ECO:0000256" key="1">
    <source>
        <dbReference type="SAM" id="Phobius"/>
    </source>
</evidence>
<feature type="transmembrane region" description="Helical" evidence="1">
    <location>
        <begin position="1742"/>
        <end position="1765"/>
    </location>
</feature>
<keyword evidence="4" id="KW-1185">Reference proteome</keyword>
<organism evidence="3 4">
    <name type="scientific">Tetrahymena thermophila (strain SB210)</name>
    <dbReference type="NCBI Taxonomy" id="312017"/>
    <lineage>
        <taxon>Eukaryota</taxon>
        <taxon>Sar</taxon>
        <taxon>Alveolata</taxon>
        <taxon>Ciliophora</taxon>
        <taxon>Intramacronucleata</taxon>
        <taxon>Oligohymenophorea</taxon>
        <taxon>Hymenostomatida</taxon>
        <taxon>Tetrahymenina</taxon>
        <taxon>Tetrahymenidae</taxon>
        <taxon>Tetrahymena</taxon>
    </lineage>
</organism>
<keyword evidence="1" id="KW-1133">Transmembrane helix</keyword>
<feature type="chain" id="PRO_5005693851" evidence="2">
    <location>
        <begin position="29"/>
        <end position="1811"/>
    </location>
</feature>
<dbReference type="OrthoDB" id="290266at2759"/>
<accession>Q24BP1</accession>
<evidence type="ECO:0000313" key="4">
    <source>
        <dbReference type="Proteomes" id="UP000009168"/>
    </source>
</evidence>
<evidence type="ECO:0000313" key="3">
    <source>
        <dbReference type="EMBL" id="EAS05202.1"/>
    </source>
</evidence>
<dbReference type="RefSeq" id="XP_001025447.1">
    <property type="nucleotide sequence ID" value="XM_001025447.3"/>
</dbReference>
<proteinExistence type="predicted"/>
<feature type="signal peptide" evidence="2">
    <location>
        <begin position="1"/>
        <end position="28"/>
    </location>
</feature>